<name>U2S7C8_9ACTN</name>
<protein>
    <submittedName>
        <fullName evidence="2">Uncharacterized protein</fullName>
    </submittedName>
</protein>
<evidence type="ECO:0000313" key="2">
    <source>
        <dbReference type="EMBL" id="ERK61548.1"/>
    </source>
</evidence>
<dbReference type="EMBL" id="ACVN02000049">
    <property type="protein sequence ID" value="ERK61548.1"/>
    <property type="molecule type" value="Genomic_DNA"/>
</dbReference>
<comment type="caution">
    <text evidence="2">The sequence shown here is derived from an EMBL/GenBank/DDBJ whole genome shotgun (WGS) entry which is preliminary data.</text>
</comment>
<evidence type="ECO:0000256" key="1">
    <source>
        <dbReference type="SAM" id="MobiDB-lite"/>
    </source>
</evidence>
<reference evidence="2" key="1">
    <citation type="submission" date="2013-08" db="EMBL/GenBank/DDBJ databases">
        <authorList>
            <person name="Durkin A.S."/>
            <person name="Haft D.R."/>
            <person name="McCorrison J."/>
            <person name="Torralba M."/>
            <person name="Gillis M."/>
            <person name="Haft D.H."/>
            <person name="Methe B."/>
            <person name="Sutton G."/>
            <person name="Nelson K.E."/>
        </authorList>
    </citation>
    <scope>NUCLEOTIDE SEQUENCE [LARGE SCALE GENOMIC DNA]</scope>
    <source>
        <strain evidence="2">F0233</strain>
    </source>
</reference>
<sequence length="41" mass="4529">MSAQEQPSDARPRTRRGAWHRSSSRPRLGTARAVPVPGDVM</sequence>
<evidence type="ECO:0000313" key="3">
    <source>
        <dbReference type="Proteomes" id="UP000017052"/>
    </source>
</evidence>
<accession>U2S7C8</accession>
<keyword evidence="3" id="KW-1185">Reference proteome</keyword>
<gene>
    <name evidence="2" type="ORF">HMPREF0682_1283</name>
</gene>
<feature type="compositionally biased region" description="Basic residues" evidence="1">
    <location>
        <begin position="13"/>
        <end position="24"/>
    </location>
</feature>
<organism evidence="2 3">
    <name type="scientific">Propionibacterium acidifaciens F0233</name>
    <dbReference type="NCBI Taxonomy" id="553198"/>
    <lineage>
        <taxon>Bacteria</taxon>
        <taxon>Bacillati</taxon>
        <taxon>Actinomycetota</taxon>
        <taxon>Actinomycetes</taxon>
        <taxon>Propionibacteriales</taxon>
        <taxon>Propionibacteriaceae</taxon>
        <taxon>Propionibacterium</taxon>
    </lineage>
</organism>
<dbReference type="AlphaFoldDB" id="U2S7C8"/>
<feature type="region of interest" description="Disordered" evidence="1">
    <location>
        <begin position="1"/>
        <end position="41"/>
    </location>
</feature>
<proteinExistence type="predicted"/>
<dbReference type="Proteomes" id="UP000017052">
    <property type="component" value="Unassembled WGS sequence"/>
</dbReference>